<dbReference type="AlphaFoldDB" id="A0AA41CRD8"/>
<dbReference type="Proteomes" id="UP000728106">
    <property type="component" value="Unassembled WGS sequence"/>
</dbReference>
<dbReference type="RefSeq" id="WP_199411980.1">
    <property type="nucleotide sequence ID" value="NZ_JAAOCK010000013.1"/>
</dbReference>
<protein>
    <submittedName>
        <fullName evidence="2">DUF4355 domain-containing protein</fullName>
    </submittedName>
</protein>
<keyword evidence="3" id="KW-1185">Reference proteome</keyword>
<dbReference type="InterPro" id="IPR025580">
    <property type="entry name" value="Gp46"/>
</dbReference>
<feature type="compositionally biased region" description="Basic and acidic residues" evidence="1">
    <location>
        <begin position="72"/>
        <end position="93"/>
    </location>
</feature>
<feature type="region of interest" description="Disordered" evidence="1">
    <location>
        <begin position="72"/>
        <end position="95"/>
    </location>
</feature>
<reference evidence="2 3" key="1">
    <citation type="journal article" date="2021" name="Int. J. Food Microbiol.">
        <title>Safety demonstration of a microbial species for use in the food chain: Weissella confusa.</title>
        <authorList>
            <person name="Bourdichon F."/>
            <person name="Patrone V."/>
            <person name="Fontana A."/>
            <person name="Milani G."/>
            <person name="Morelli L."/>
        </authorList>
    </citation>
    <scope>NUCLEOTIDE SEQUENCE [LARGE SCALE GENOMIC DNA]</scope>
    <source>
        <strain evidence="2 3">CCUG 43002</strain>
    </source>
</reference>
<name>A0AA41CRD8_WEICO</name>
<sequence>MADEPIGAQGANGNENSNGGQEGGVQFTSEQQAHIDALLAERVSRANKTNEAKFAKDLADARAKWEADQEEAAKVAKMSDDQRKEHEAQKASEELLAAQKRADDLQAQLNHTNMVSEASKMLADKGMVADEDTLAFVVRDTADETTAAVAAFAKLVDEKVEAKRQESLRGTTPRNPGASTSIGKSRGQLAAERANSTSSNHVADSFFGIK</sequence>
<comment type="caution">
    <text evidence="2">The sequence shown here is derived from an EMBL/GenBank/DDBJ whole genome shotgun (WGS) entry which is preliminary data.</text>
</comment>
<proteinExistence type="predicted"/>
<feature type="compositionally biased region" description="Low complexity" evidence="1">
    <location>
        <begin position="7"/>
        <end position="19"/>
    </location>
</feature>
<feature type="compositionally biased region" description="Polar residues" evidence="1">
    <location>
        <begin position="168"/>
        <end position="183"/>
    </location>
</feature>
<evidence type="ECO:0000256" key="1">
    <source>
        <dbReference type="SAM" id="MobiDB-lite"/>
    </source>
</evidence>
<organism evidence="2 3">
    <name type="scientific">Weissella confusa</name>
    <name type="common">Lactobacillus confusus</name>
    <dbReference type="NCBI Taxonomy" id="1583"/>
    <lineage>
        <taxon>Bacteria</taxon>
        <taxon>Bacillati</taxon>
        <taxon>Bacillota</taxon>
        <taxon>Bacilli</taxon>
        <taxon>Lactobacillales</taxon>
        <taxon>Lactobacillaceae</taxon>
        <taxon>Weissella</taxon>
    </lineage>
</organism>
<feature type="region of interest" description="Disordered" evidence="1">
    <location>
        <begin position="163"/>
        <end position="210"/>
    </location>
</feature>
<evidence type="ECO:0000313" key="2">
    <source>
        <dbReference type="EMBL" id="MBJ7637909.1"/>
    </source>
</evidence>
<evidence type="ECO:0000313" key="3">
    <source>
        <dbReference type="Proteomes" id="UP000728106"/>
    </source>
</evidence>
<feature type="region of interest" description="Disordered" evidence="1">
    <location>
        <begin position="1"/>
        <end position="32"/>
    </location>
</feature>
<gene>
    <name evidence="2" type="ORF">HAU20_00540</name>
</gene>
<accession>A0AA41CRD8</accession>
<dbReference type="EMBL" id="JAAOCP010000001">
    <property type="protein sequence ID" value="MBJ7637909.1"/>
    <property type="molecule type" value="Genomic_DNA"/>
</dbReference>
<dbReference type="Pfam" id="PF14265">
    <property type="entry name" value="DUF4355"/>
    <property type="match status" value="1"/>
</dbReference>